<reference evidence="1 2" key="1">
    <citation type="submission" date="2019-01" db="EMBL/GenBank/DDBJ databases">
        <title>Coherence of Microcystis species and biogeography revealed through population genomics.</title>
        <authorList>
            <person name="Perez-Carrascal O.M."/>
            <person name="Terrat Y."/>
            <person name="Giani A."/>
            <person name="Fortin N."/>
            <person name="Tromas N."/>
            <person name="Shapiro B.J."/>
        </authorList>
    </citation>
    <scope>NUCLEOTIDE SEQUENCE [LARGE SCALE GENOMIC DNA]</scope>
    <source>
        <strain evidence="1">Ma_MB_S_20031200_S102</strain>
    </source>
</reference>
<name>A0A552ETF2_MICAE</name>
<dbReference type="AlphaFoldDB" id="A0A552ETF2"/>
<protein>
    <submittedName>
        <fullName evidence="1">Type II toxin-antitoxin system HicB family antitoxin</fullName>
    </submittedName>
</protein>
<proteinExistence type="predicted"/>
<dbReference type="InterPro" id="IPR035069">
    <property type="entry name" value="TTHA1013/TTHA0281-like"/>
</dbReference>
<evidence type="ECO:0000313" key="1">
    <source>
        <dbReference type="EMBL" id="TRU37746.1"/>
    </source>
</evidence>
<gene>
    <name evidence="1" type="ORF">EWV92_10160</name>
</gene>
<dbReference type="Proteomes" id="UP000317708">
    <property type="component" value="Unassembled WGS sequence"/>
</dbReference>
<sequence>MTNTYTAIIQPDGDWWIGWIEEIPGVNCQEASHDQLLKSLKITLSEALELNKQEAIAATRGNYQEEKIVV</sequence>
<dbReference type="SUPFAM" id="SSF143100">
    <property type="entry name" value="TTHA1013/TTHA0281-like"/>
    <property type="match status" value="1"/>
</dbReference>
<evidence type="ECO:0000313" key="2">
    <source>
        <dbReference type="Proteomes" id="UP000317708"/>
    </source>
</evidence>
<accession>A0A552ETF2</accession>
<dbReference type="EMBL" id="SFBI01000087">
    <property type="protein sequence ID" value="TRU37746.1"/>
    <property type="molecule type" value="Genomic_DNA"/>
</dbReference>
<organism evidence="1 2">
    <name type="scientific">Microcystis aeruginosa Ma_MB_S_20031200_S102</name>
    <dbReference type="NCBI Taxonomy" id="2486254"/>
    <lineage>
        <taxon>Bacteria</taxon>
        <taxon>Bacillati</taxon>
        <taxon>Cyanobacteriota</taxon>
        <taxon>Cyanophyceae</taxon>
        <taxon>Oscillatoriophycideae</taxon>
        <taxon>Chroococcales</taxon>
        <taxon>Microcystaceae</taxon>
        <taxon>Microcystis</taxon>
    </lineage>
</organism>
<comment type="caution">
    <text evidence="1">The sequence shown here is derived from an EMBL/GenBank/DDBJ whole genome shotgun (WGS) entry which is preliminary data.</text>
</comment>